<dbReference type="EMBL" id="JAQIZT010000003">
    <property type="protein sequence ID" value="KAJ7002930.1"/>
    <property type="molecule type" value="Genomic_DNA"/>
</dbReference>
<organism evidence="2 3">
    <name type="scientific">Populus alba x Populus x berolinensis</name>
    <dbReference type="NCBI Taxonomy" id="444605"/>
    <lineage>
        <taxon>Eukaryota</taxon>
        <taxon>Viridiplantae</taxon>
        <taxon>Streptophyta</taxon>
        <taxon>Embryophyta</taxon>
        <taxon>Tracheophyta</taxon>
        <taxon>Spermatophyta</taxon>
        <taxon>Magnoliopsida</taxon>
        <taxon>eudicotyledons</taxon>
        <taxon>Gunneridae</taxon>
        <taxon>Pentapetalae</taxon>
        <taxon>rosids</taxon>
        <taxon>fabids</taxon>
        <taxon>Malpighiales</taxon>
        <taxon>Salicaceae</taxon>
        <taxon>Saliceae</taxon>
        <taxon>Populus</taxon>
    </lineage>
</organism>
<keyword evidence="1" id="KW-0472">Membrane</keyword>
<evidence type="ECO:0000313" key="3">
    <source>
        <dbReference type="Proteomes" id="UP001164929"/>
    </source>
</evidence>
<keyword evidence="3" id="KW-1185">Reference proteome</keyword>
<sequence length="63" mass="7482">MIVRDRCSCSDGILNLFLFEVLMMMMLEWLRFFLCNKMTCYAALRIGLVFNHQSRVYNVTLPL</sequence>
<dbReference type="AlphaFoldDB" id="A0AAD6W849"/>
<comment type="caution">
    <text evidence="2">The sequence shown here is derived from an EMBL/GenBank/DDBJ whole genome shotgun (WGS) entry which is preliminary data.</text>
</comment>
<keyword evidence="1" id="KW-1133">Transmembrane helix</keyword>
<dbReference type="Proteomes" id="UP001164929">
    <property type="component" value="Chromosome 3"/>
</dbReference>
<keyword evidence="1" id="KW-0812">Transmembrane</keyword>
<reference evidence="2" key="1">
    <citation type="journal article" date="2023" name="Mol. Ecol. Resour.">
        <title>Chromosome-level genome assembly of a triploid poplar Populus alba 'Berolinensis'.</title>
        <authorList>
            <person name="Chen S."/>
            <person name="Yu Y."/>
            <person name="Wang X."/>
            <person name="Wang S."/>
            <person name="Zhang T."/>
            <person name="Zhou Y."/>
            <person name="He R."/>
            <person name="Meng N."/>
            <person name="Wang Y."/>
            <person name="Liu W."/>
            <person name="Liu Z."/>
            <person name="Liu J."/>
            <person name="Guo Q."/>
            <person name="Huang H."/>
            <person name="Sederoff R.R."/>
            <person name="Wang G."/>
            <person name="Qu G."/>
            <person name="Chen S."/>
        </authorList>
    </citation>
    <scope>NUCLEOTIDE SEQUENCE</scope>
    <source>
        <strain evidence="2">SC-2020</strain>
    </source>
</reference>
<proteinExistence type="predicted"/>
<accession>A0AAD6W849</accession>
<evidence type="ECO:0000313" key="2">
    <source>
        <dbReference type="EMBL" id="KAJ7002930.1"/>
    </source>
</evidence>
<protein>
    <submittedName>
        <fullName evidence="2">Uncharacterized protein</fullName>
    </submittedName>
</protein>
<evidence type="ECO:0000256" key="1">
    <source>
        <dbReference type="SAM" id="Phobius"/>
    </source>
</evidence>
<name>A0AAD6W849_9ROSI</name>
<gene>
    <name evidence="2" type="ORF">NC653_008221</name>
</gene>
<feature type="transmembrane region" description="Helical" evidence="1">
    <location>
        <begin position="12"/>
        <end position="34"/>
    </location>
</feature>